<reference evidence="1 2" key="1">
    <citation type="submission" date="2008-04" db="EMBL/GenBank/DDBJ databases">
        <title>Draft genome sequence of Bacteroides coprocola (DSM 17136).</title>
        <authorList>
            <person name="Sudarsanam P."/>
            <person name="Ley R."/>
            <person name="Guruge J."/>
            <person name="Turnbaugh P.J."/>
            <person name="Mahowald M."/>
            <person name="Liep D."/>
            <person name="Gordon J."/>
        </authorList>
    </citation>
    <scope>NUCLEOTIDE SEQUENCE [LARGE SCALE GENOMIC DNA]</scope>
    <source>
        <strain evidence="1 2">DSM 17136</strain>
    </source>
</reference>
<organism evidence="1 2">
    <name type="scientific">Phocaeicola coprocola DSM 17136</name>
    <dbReference type="NCBI Taxonomy" id="470145"/>
    <lineage>
        <taxon>Bacteria</taxon>
        <taxon>Pseudomonadati</taxon>
        <taxon>Bacteroidota</taxon>
        <taxon>Bacteroidia</taxon>
        <taxon>Bacteroidales</taxon>
        <taxon>Bacteroidaceae</taxon>
        <taxon>Phocaeicola</taxon>
    </lineage>
</organism>
<evidence type="ECO:0000313" key="2">
    <source>
        <dbReference type="Proteomes" id="UP000003146"/>
    </source>
</evidence>
<dbReference type="GeneID" id="79860867"/>
<accession>B3JDX0</accession>
<protein>
    <submittedName>
        <fullName evidence="1">Uncharacterized protein</fullName>
    </submittedName>
</protein>
<dbReference type="RefSeq" id="WP_007567909.1">
    <property type="nucleotide sequence ID" value="NZ_DS981464.1"/>
</dbReference>
<sequence>MRRKIVIMLINLGLGLFTVSMFLISARETHISETRDNITCDIIKLDLEYSSRQHPTATLIYQNKEYITYINSVDSLQIGLNNTTFFYDELFDRVFCRNSGIAKARLFHLSLDKGT</sequence>
<dbReference type="STRING" id="470145.BACCOP_00058"/>
<name>B3JDX0_9BACT</name>
<reference evidence="1 2" key="2">
    <citation type="submission" date="2008-04" db="EMBL/GenBank/DDBJ databases">
        <authorList>
            <person name="Fulton L."/>
            <person name="Clifton S."/>
            <person name="Fulton B."/>
            <person name="Xu J."/>
            <person name="Minx P."/>
            <person name="Pepin K.H."/>
            <person name="Johnson M."/>
            <person name="Thiruvilangam P."/>
            <person name="Bhonagiri V."/>
            <person name="Nash W.E."/>
            <person name="Mardis E.R."/>
            <person name="Wilson R.K."/>
        </authorList>
    </citation>
    <scope>NUCLEOTIDE SEQUENCE [LARGE SCALE GENOMIC DNA]</scope>
    <source>
        <strain evidence="1 2">DSM 17136</strain>
    </source>
</reference>
<dbReference type="AlphaFoldDB" id="B3JDX0"/>
<dbReference type="Proteomes" id="UP000003146">
    <property type="component" value="Unassembled WGS sequence"/>
</dbReference>
<gene>
    <name evidence="1" type="ORF">BACCOP_00058</name>
</gene>
<dbReference type="EMBL" id="ABIY02000005">
    <property type="protein sequence ID" value="EDV02877.1"/>
    <property type="molecule type" value="Genomic_DNA"/>
</dbReference>
<comment type="caution">
    <text evidence="1">The sequence shown here is derived from an EMBL/GenBank/DDBJ whole genome shotgun (WGS) entry which is preliminary data.</text>
</comment>
<dbReference type="eggNOG" id="ENOG502ZM5R">
    <property type="taxonomic scope" value="Bacteria"/>
</dbReference>
<dbReference type="OrthoDB" id="1096945at2"/>
<evidence type="ECO:0000313" key="1">
    <source>
        <dbReference type="EMBL" id="EDV02877.1"/>
    </source>
</evidence>
<dbReference type="HOGENOM" id="CLU_2104051_0_0_10"/>
<proteinExistence type="predicted"/>